<accession>H1Y2S3</accession>
<dbReference type="OrthoDB" id="9810122at2"/>
<dbReference type="EMBL" id="CM001403">
    <property type="protein sequence ID" value="EHQ28252.1"/>
    <property type="molecule type" value="Genomic_DNA"/>
</dbReference>
<protein>
    <submittedName>
        <fullName evidence="1">Uncharacterized protein</fullName>
    </submittedName>
</protein>
<dbReference type="eggNOG" id="ENOG502Z9VT">
    <property type="taxonomic scope" value="Bacteria"/>
</dbReference>
<dbReference type="Proteomes" id="UP000002774">
    <property type="component" value="Chromosome"/>
</dbReference>
<name>H1Y2S3_9SPHI</name>
<organism evidence="1 2">
    <name type="scientific">Mucilaginibacter paludis DSM 18603</name>
    <dbReference type="NCBI Taxonomy" id="714943"/>
    <lineage>
        <taxon>Bacteria</taxon>
        <taxon>Pseudomonadati</taxon>
        <taxon>Bacteroidota</taxon>
        <taxon>Sphingobacteriia</taxon>
        <taxon>Sphingobacteriales</taxon>
        <taxon>Sphingobacteriaceae</taxon>
        <taxon>Mucilaginibacter</taxon>
    </lineage>
</organism>
<proteinExistence type="predicted"/>
<dbReference type="STRING" id="714943.Mucpa_4161"/>
<dbReference type="AlphaFoldDB" id="H1Y2S3"/>
<keyword evidence="2" id="KW-1185">Reference proteome</keyword>
<evidence type="ECO:0000313" key="1">
    <source>
        <dbReference type="EMBL" id="EHQ28252.1"/>
    </source>
</evidence>
<sequence length="308" mass="35621">MFIKRKRIERELGAINQKLNILKRESDSHKILSGNILAKLNKANQEQIIHNVQLAEFKVFSQWGDDGIIQFLVDYLDIENKTFIEFGVQNYTEANTRFLLINNNWTGLIMDGSEENMNYVKHDDIYWQYQLTAIPVFITTENINNLIIENGFEGEIGLLHIDIDGNDYWVWKEITSISPIIVIVEYNSIFGVDNTWTTPYRPDFQRTEAHHSNLYFGASLAALCDLADEKGYHFIGSNSHGNNAYFIRKDRMKNLKLKDAESGYVLSKFRESRDAEGNLTYISGSNRLNVIRGMDIYNTRTNQIGKIQ</sequence>
<reference evidence="1" key="1">
    <citation type="submission" date="2011-09" db="EMBL/GenBank/DDBJ databases">
        <title>The permanent draft genome of Mucilaginibacter paludis DSM 18603.</title>
        <authorList>
            <consortium name="US DOE Joint Genome Institute (JGI-PGF)"/>
            <person name="Lucas S."/>
            <person name="Han J."/>
            <person name="Lapidus A."/>
            <person name="Bruce D."/>
            <person name="Goodwin L."/>
            <person name="Pitluck S."/>
            <person name="Peters L."/>
            <person name="Kyrpides N."/>
            <person name="Mavromatis K."/>
            <person name="Ivanova N."/>
            <person name="Mikhailova N."/>
            <person name="Held B."/>
            <person name="Detter J.C."/>
            <person name="Tapia R."/>
            <person name="Han C."/>
            <person name="Land M."/>
            <person name="Hauser L."/>
            <person name="Markowitz V."/>
            <person name="Cheng J.-F."/>
            <person name="Hugenholtz P."/>
            <person name="Woyke T."/>
            <person name="Wu D."/>
            <person name="Tindall B."/>
            <person name="Brambilla E."/>
            <person name="Klenk H.-P."/>
            <person name="Eisen J.A."/>
        </authorList>
    </citation>
    <scope>NUCLEOTIDE SEQUENCE [LARGE SCALE GENOMIC DNA]</scope>
    <source>
        <strain evidence="1">DSM 18603</strain>
    </source>
</reference>
<dbReference type="RefSeq" id="WP_008509003.1">
    <property type="nucleotide sequence ID" value="NZ_CM001403.1"/>
</dbReference>
<evidence type="ECO:0000313" key="2">
    <source>
        <dbReference type="Proteomes" id="UP000002774"/>
    </source>
</evidence>
<gene>
    <name evidence="1" type="ORF">Mucpa_4161</name>
</gene>
<dbReference type="HOGENOM" id="CLU_071534_0_0_10"/>